<evidence type="ECO:0000256" key="1">
    <source>
        <dbReference type="SAM" id="MobiDB-lite"/>
    </source>
</evidence>
<evidence type="ECO:0000313" key="3">
    <source>
        <dbReference type="EMBL" id="KAL3270813.1"/>
    </source>
</evidence>
<dbReference type="Proteomes" id="UP001516400">
    <property type="component" value="Unassembled WGS sequence"/>
</dbReference>
<proteinExistence type="predicted"/>
<feature type="transmembrane region" description="Helical" evidence="2">
    <location>
        <begin position="279"/>
        <end position="300"/>
    </location>
</feature>
<sequence length="479" mass="54729">MIVEDLLPCPSILNMIDDEIVCNLLDYIKLVYQTINKETSGNKRHTMGYMRHVVLPNVKYSFYAGSLDYSSVEKIQDLYKETKNMLKTNGHGWAEPVCDSCCKCEPHSFSITCPNDCQACESLTLYYGPRFENCDRTLPSAFPDVAVPIPYFDRLVKPTVLAVPLKSYPLRGMKAPWGLNLVVKYYLTGYKCLAKRRSTRAMRMFHNGVYSWMIEEVIPLLADEDIYTVFGGVLRVLATLKRLGARRVNLHALRKRYSHMADAYVGRTSVWTFSKNRKIAVAILIFLFIWFMVGFCFICCKLRGDRDRRSEASEGSRGRSCKCEGTIRGAVRSVTCGVKRTISTIRGLPSRTASRTDTRSASPGKRDCMCFAVKQEVYNVEETEEESFLEDDSTQRKTLIEEGSGSLQRPTCAPSYSFGYDFQTSTSESATDTDSELSHTAKHPKQDRDEFMNELNLYLFEYIFYLSYVDIYKKYNLAN</sequence>
<name>A0ABD2MWF8_9CUCU</name>
<accession>A0ABD2MWF8</accession>
<keyword evidence="2" id="KW-0472">Membrane</keyword>
<reference evidence="3 4" key="1">
    <citation type="journal article" date="2021" name="BMC Biol.">
        <title>Horizontally acquired antibacterial genes associated with adaptive radiation of ladybird beetles.</title>
        <authorList>
            <person name="Li H.S."/>
            <person name="Tang X.F."/>
            <person name="Huang Y.H."/>
            <person name="Xu Z.Y."/>
            <person name="Chen M.L."/>
            <person name="Du X.Y."/>
            <person name="Qiu B.Y."/>
            <person name="Chen P.T."/>
            <person name="Zhang W."/>
            <person name="Slipinski A."/>
            <person name="Escalona H.E."/>
            <person name="Waterhouse R.M."/>
            <person name="Zwick A."/>
            <person name="Pang H."/>
        </authorList>
    </citation>
    <scope>NUCLEOTIDE SEQUENCE [LARGE SCALE GENOMIC DNA]</scope>
    <source>
        <strain evidence="3">SYSU2018</strain>
    </source>
</reference>
<keyword evidence="4" id="KW-1185">Reference proteome</keyword>
<evidence type="ECO:0000256" key="2">
    <source>
        <dbReference type="SAM" id="Phobius"/>
    </source>
</evidence>
<gene>
    <name evidence="3" type="ORF">HHI36_021335</name>
</gene>
<feature type="region of interest" description="Disordered" evidence="1">
    <location>
        <begin position="424"/>
        <end position="446"/>
    </location>
</feature>
<dbReference type="AlphaFoldDB" id="A0ABD2MWF8"/>
<dbReference type="EMBL" id="JABFTP020000042">
    <property type="protein sequence ID" value="KAL3270813.1"/>
    <property type="molecule type" value="Genomic_DNA"/>
</dbReference>
<feature type="compositionally biased region" description="Basic and acidic residues" evidence="1">
    <location>
        <begin position="436"/>
        <end position="446"/>
    </location>
</feature>
<evidence type="ECO:0000313" key="4">
    <source>
        <dbReference type="Proteomes" id="UP001516400"/>
    </source>
</evidence>
<comment type="caution">
    <text evidence="3">The sequence shown here is derived from an EMBL/GenBank/DDBJ whole genome shotgun (WGS) entry which is preliminary data.</text>
</comment>
<organism evidence="3 4">
    <name type="scientific">Cryptolaemus montrouzieri</name>
    <dbReference type="NCBI Taxonomy" id="559131"/>
    <lineage>
        <taxon>Eukaryota</taxon>
        <taxon>Metazoa</taxon>
        <taxon>Ecdysozoa</taxon>
        <taxon>Arthropoda</taxon>
        <taxon>Hexapoda</taxon>
        <taxon>Insecta</taxon>
        <taxon>Pterygota</taxon>
        <taxon>Neoptera</taxon>
        <taxon>Endopterygota</taxon>
        <taxon>Coleoptera</taxon>
        <taxon>Polyphaga</taxon>
        <taxon>Cucujiformia</taxon>
        <taxon>Coccinelloidea</taxon>
        <taxon>Coccinellidae</taxon>
        <taxon>Scymninae</taxon>
        <taxon>Scymnini</taxon>
        <taxon>Cryptolaemus</taxon>
    </lineage>
</organism>
<keyword evidence="2" id="KW-0812">Transmembrane</keyword>
<keyword evidence="2" id="KW-1133">Transmembrane helix</keyword>
<protein>
    <submittedName>
        <fullName evidence="3">Uncharacterized protein</fullName>
    </submittedName>
</protein>